<keyword evidence="6 10" id="KW-0378">Hydrolase</keyword>
<proteinExistence type="inferred from homology"/>
<evidence type="ECO:0000313" key="15">
    <source>
        <dbReference type="Proteomes" id="UP000095705"/>
    </source>
</evidence>
<evidence type="ECO:0000313" key="14">
    <source>
        <dbReference type="EMBL" id="OEJ22383.1"/>
    </source>
</evidence>
<keyword evidence="7 10" id="KW-0862">Zinc</keyword>
<dbReference type="Pfam" id="PF03193">
    <property type="entry name" value="RsgA_GTPase"/>
    <property type="match status" value="1"/>
</dbReference>
<reference evidence="14 15" key="1">
    <citation type="submission" date="2016-08" db="EMBL/GenBank/DDBJ databases">
        <title>The complete genome of Streptomyces subrutilus 10-1-1.</title>
        <authorList>
            <person name="Chen X."/>
        </authorList>
    </citation>
    <scope>NUCLEOTIDE SEQUENCE [LARGE SCALE GENOMIC DNA]</scope>
    <source>
        <strain evidence="14 15">10-1-1</strain>
    </source>
</reference>
<dbReference type="EMBL" id="MEHK01000002">
    <property type="protein sequence ID" value="OEJ22383.1"/>
    <property type="molecule type" value="Genomic_DNA"/>
</dbReference>
<evidence type="ECO:0000259" key="13">
    <source>
        <dbReference type="PROSITE" id="PS51721"/>
    </source>
</evidence>
<evidence type="ECO:0000256" key="8">
    <source>
        <dbReference type="ARBA" id="ARBA00022884"/>
    </source>
</evidence>
<keyword evidence="2 10" id="KW-0690">Ribosome biogenesis</keyword>
<feature type="binding site" evidence="10">
    <location>
        <position position="276"/>
    </location>
    <ligand>
        <name>Zn(2+)</name>
        <dbReference type="ChEBI" id="CHEBI:29105"/>
    </ligand>
</feature>
<protein>
    <recommendedName>
        <fullName evidence="10">Small ribosomal subunit biogenesis GTPase RsgA</fullName>
        <ecNumber evidence="10">3.6.1.-</ecNumber>
    </recommendedName>
</protein>
<dbReference type="PROSITE" id="PS51721">
    <property type="entry name" value="G_CP"/>
    <property type="match status" value="1"/>
</dbReference>
<dbReference type="PANTHER" id="PTHR32120">
    <property type="entry name" value="SMALL RIBOSOMAL SUBUNIT BIOGENESIS GTPASE RSGA"/>
    <property type="match status" value="1"/>
</dbReference>
<feature type="binding site" evidence="10">
    <location>
        <begin position="137"/>
        <end position="140"/>
    </location>
    <ligand>
        <name>GTP</name>
        <dbReference type="ChEBI" id="CHEBI:37565"/>
    </ligand>
</feature>
<dbReference type="PANTHER" id="PTHR32120:SF10">
    <property type="entry name" value="SMALL RIBOSOMAL SUBUNIT BIOGENESIS GTPASE RSGA"/>
    <property type="match status" value="1"/>
</dbReference>
<dbReference type="NCBIfam" id="TIGR00157">
    <property type="entry name" value="ribosome small subunit-dependent GTPase A"/>
    <property type="match status" value="1"/>
</dbReference>
<dbReference type="AlphaFoldDB" id="A0A1E5NZZ3"/>
<dbReference type="GO" id="GO:0046872">
    <property type="term" value="F:metal ion binding"/>
    <property type="evidence" value="ECO:0007669"/>
    <property type="project" value="UniProtKB-KW"/>
</dbReference>
<feature type="binding site" evidence="10">
    <location>
        <begin position="189"/>
        <end position="197"/>
    </location>
    <ligand>
        <name>GTP</name>
        <dbReference type="ChEBI" id="CHEBI:37565"/>
    </ligand>
</feature>
<comment type="function">
    <text evidence="10">One of several proteins that assist in the late maturation steps of the functional core of the 30S ribosomal subunit. Helps release RbfA from mature subunits. May play a role in the assembly of ribosomal proteins into the subunit. Circularly permuted GTPase that catalyzes slow GTP hydrolysis, GTPase activity is stimulated by the 30S ribosomal subunit.</text>
</comment>
<sequence>MAALGAAAPGQVRFPGRVGQVDRGAATVLTPDGELRAQLGPRLFKDGEPPLGGAQLATGDWVVVGGPAPHLILDVLPRRSAFVRGTANRRTESQIVATNVDTVFVVAALTGEQRLRRIERYLAVAWQSGAQPVVVLSKADLHPDPAGAAEEVERIALGSPVHTVSSRTGEGLDALDRYVEPGRTVALVGLSGVGKSTLTNRLRGEEVLSTQEVRSDFKGRHTTTHRELVPLPGGGLLIDTPGMRALAVWDAEEGIDKAFADVESLTGACQFRDCRHQDEPGCAVRTAVVTGSLDADRLGNWEKLRREQRMLELRQDARARSEDKQRIRTRARALKKRPHR</sequence>
<evidence type="ECO:0000256" key="4">
    <source>
        <dbReference type="ARBA" id="ARBA00022730"/>
    </source>
</evidence>
<keyword evidence="3 10" id="KW-0479">Metal-binding</keyword>
<dbReference type="EC" id="3.6.1.-" evidence="10"/>
<feature type="compositionally biased region" description="Basic and acidic residues" evidence="11">
    <location>
        <begin position="314"/>
        <end position="326"/>
    </location>
</feature>
<evidence type="ECO:0000256" key="2">
    <source>
        <dbReference type="ARBA" id="ARBA00022517"/>
    </source>
</evidence>
<dbReference type="InterPro" id="IPR004881">
    <property type="entry name" value="Ribosome_biogen_GTPase_RsgA"/>
</dbReference>
<accession>A0A1E5NZZ3</accession>
<comment type="similarity">
    <text evidence="10">Belongs to the TRAFAC class YlqF/YawG GTPase family. RsgA subfamily.</text>
</comment>
<comment type="cofactor">
    <cofactor evidence="10">
        <name>Zn(2+)</name>
        <dbReference type="ChEBI" id="CHEBI:29105"/>
    </cofactor>
    <text evidence="10">Binds 1 zinc ion per subunit.</text>
</comment>
<dbReference type="InterPro" id="IPR010914">
    <property type="entry name" value="RsgA_GTPase_dom"/>
</dbReference>
<feature type="binding site" evidence="10">
    <location>
        <position position="274"/>
    </location>
    <ligand>
        <name>Zn(2+)</name>
        <dbReference type="ChEBI" id="CHEBI:29105"/>
    </ligand>
</feature>
<dbReference type="Gene3D" id="1.10.40.50">
    <property type="entry name" value="Probable gtpase engc, domain 3"/>
    <property type="match status" value="1"/>
</dbReference>
<comment type="caution">
    <text evidence="14">The sequence shown here is derived from an EMBL/GenBank/DDBJ whole genome shotgun (WGS) entry which is preliminary data.</text>
</comment>
<evidence type="ECO:0000256" key="6">
    <source>
        <dbReference type="ARBA" id="ARBA00022801"/>
    </source>
</evidence>
<dbReference type="InterPro" id="IPR030378">
    <property type="entry name" value="G_CP_dom"/>
</dbReference>
<evidence type="ECO:0000256" key="10">
    <source>
        <dbReference type="HAMAP-Rule" id="MF_01820"/>
    </source>
</evidence>
<comment type="subunit">
    <text evidence="10">Monomer. Associates with 30S ribosomal subunit, binds 16S rRNA.</text>
</comment>
<dbReference type="GO" id="GO:0003924">
    <property type="term" value="F:GTPase activity"/>
    <property type="evidence" value="ECO:0007669"/>
    <property type="project" value="UniProtKB-UniRule"/>
</dbReference>
<feature type="binding site" evidence="10">
    <location>
        <position position="269"/>
    </location>
    <ligand>
        <name>Zn(2+)</name>
        <dbReference type="ChEBI" id="CHEBI:29105"/>
    </ligand>
</feature>
<evidence type="ECO:0000259" key="12">
    <source>
        <dbReference type="PROSITE" id="PS50936"/>
    </source>
</evidence>
<evidence type="ECO:0000256" key="9">
    <source>
        <dbReference type="ARBA" id="ARBA00023134"/>
    </source>
</evidence>
<evidence type="ECO:0000256" key="5">
    <source>
        <dbReference type="ARBA" id="ARBA00022741"/>
    </source>
</evidence>
<dbReference type="GO" id="GO:0019843">
    <property type="term" value="F:rRNA binding"/>
    <property type="evidence" value="ECO:0007669"/>
    <property type="project" value="UniProtKB-KW"/>
</dbReference>
<keyword evidence="4 10" id="KW-0699">rRNA-binding</keyword>
<feature type="domain" description="EngC GTPase" evidence="12">
    <location>
        <begin position="98"/>
        <end position="244"/>
    </location>
</feature>
<feature type="compositionally biased region" description="Basic residues" evidence="11">
    <location>
        <begin position="327"/>
        <end position="340"/>
    </location>
</feature>
<keyword evidence="8 10" id="KW-0694">RNA-binding</keyword>
<dbReference type="HAMAP" id="MF_01820">
    <property type="entry name" value="GTPase_RsgA"/>
    <property type="match status" value="1"/>
</dbReference>
<dbReference type="PROSITE" id="PS50936">
    <property type="entry name" value="ENGC_GTPASE"/>
    <property type="match status" value="1"/>
</dbReference>
<keyword evidence="15" id="KW-1185">Reference proteome</keyword>
<feature type="region of interest" description="Disordered" evidence="11">
    <location>
        <begin position="314"/>
        <end position="340"/>
    </location>
</feature>
<feature type="domain" description="CP-type G" evidence="13">
    <location>
        <begin position="89"/>
        <end position="246"/>
    </location>
</feature>
<dbReference type="STRING" id="36818.BGK67_33055"/>
<keyword evidence="5 10" id="KW-0547">Nucleotide-binding</keyword>
<dbReference type="SUPFAM" id="SSF52540">
    <property type="entry name" value="P-loop containing nucleoside triphosphate hydrolases"/>
    <property type="match status" value="1"/>
</dbReference>
<dbReference type="GO" id="GO:0005737">
    <property type="term" value="C:cytoplasm"/>
    <property type="evidence" value="ECO:0007669"/>
    <property type="project" value="UniProtKB-SubCell"/>
</dbReference>
<gene>
    <name evidence="10" type="primary">rsgA</name>
    <name evidence="14" type="ORF">BGK67_33055</name>
</gene>
<dbReference type="Proteomes" id="UP000095705">
    <property type="component" value="Unassembled WGS sequence"/>
</dbReference>
<evidence type="ECO:0000256" key="3">
    <source>
        <dbReference type="ARBA" id="ARBA00022723"/>
    </source>
</evidence>
<feature type="binding site" evidence="10">
    <location>
        <position position="282"/>
    </location>
    <ligand>
        <name>Zn(2+)</name>
        <dbReference type="ChEBI" id="CHEBI:29105"/>
    </ligand>
</feature>
<dbReference type="GO" id="GO:0042274">
    <property type="term" value="P:ribosomal small subunit biogenesis"/>
    <property type="evidence" value="ECO:0007669"/>
    <property type="project" value="UniProtKB-UniRule"/>
</dbReference>
<evidence type="ECO:0000256" key="7">
    <source>
        <dbReference type="ARBA" id="ARBA00022833"/>
    </source>
</evidence>
<comment type="subcellular location">
    <subcellularLocation>
        <location evidence="10">Cytoplasm</location>
    </subcellularLocation>
</comment>
<dbReference type="Gene3D" id="3.40.50.300">
    <property type="entry name" value="P-loop containing nucleotide triphosphate hydrolases"/>
    <property type="match status" value="1"/>
</dbReference>
<keyword evidence="9 10" id="KW-0342">GTP-binding</keyword>
<organism evidence="14 15">
    <name type="scientific">Streptomyces subrutilus</name>
    <dbReference type="NCBI Taxonomy" id="36818"/>
    <lineage>
        <taxon>Bacteria</taxon>
        <taxon>Bacillati</taxon>
        <taxon>Actinomycetota</taxon>
        <taxon>Actinomycetes</taxon>
        <taxon>Kitasatosporales</taxon>
        <taxon>Streptomycetaceae</taxon>
        <taxon>Streptomyces</taxon>
    </lineage>
</organism>
<dbReference type="GO" id="GO:0005525">
    <property type="term" value="F:GTP binding"/>
    <property type="evidence" value="ECO:0007669"/>
    <property type="project" value="UniProtKB-UniRule"/>
</dbReference>
<evidence type="ECO:0000256" key="1">
    <source>
        <dbReference type="ARBA" id="ARBA00022490"/>
    </source>
</evidence>
<evidence type="ECO:0000256" key="11">
    <source>
        <dbReference type="SAM" id="MobiDB-lite"/>
    </source>
</evidence>
<name>A0A1E5NZZ3_9ACTN</name>
<dbReference type="InterPro" id="IPR027417">
    <property type="entry name" value="P-loop_NTPase"/>
</dbReference>
<keyword evidence="1 10" id="KW-0963">Cytoplasm</keyword>
<dbReference type="CDD" id="cd01854">
    <property type="entry name" value="YjeQ_EngC"/>
    <property type="match status" value="1"/>
</dbReference>